<comment type="caution">
    <text evidence="6">The sequence shown here is derived from an EMBL/GenBank/DDBJ whole genome shotgun (WGS) entry which is preliminary data.</text>
</comment>
<evidence type="ECO:0000256" key="1">
    <source>
        <dbReference type="ARBA" id="ARBA00001938"/>
    </source>
</evidence>
<comment type="cofactor">
    <cofactor evidence="1">
        <name>(R)-lipoate</name>
        <dbReference type="ChEBI" id="CHEBI:83088"/>
    </cofactor>
</comment>
<organism evidence="6 7">
    <name type="scientific">Acidiferrimicrobium australe</name>
    <dbReference type="NCBI Taxonomy" id="2664430"/>
    <lineage>
        <taxon>Bacteria</taxon>
        <taxon>Bacillati</taxon>
        <taxon>Actinomycetota</taxon>
        <taxon>Acidimicrobiia</taxon>
        <taxon>Acidimicrobiales</taxon>
        <taxon>Acidimicrobiaceae</taxon>
        <taxon>Acidiferrimicrobium</taxon>
    </lineage>
</organism>
<evidence type="ECO:0000256" key="4">
    <source>
        <dbReference type="SAM" id="MobiDB-lite"/>
    </source>
</evidence>
<feature type="domain" description="2-oxoacid dehydrogenase acyltransferase catalytic" evidence="5">
    <location>
        <begin position="34"/>
        <end position="251"/>
    </location>
</feature>
<keyword evidence="3" id="KW-0012">Acyltransferase</keyword>
<feature type="non-terminal residue" evidence="6">
    <location>
        <position position="1"/>
    </location>
</feature>
<protein>
    <submittedName>
        <fullName evidence="6">2-oxo acid dehydrogenase subunit E2</fullName>
    </submittedName>
</protein>
<dbReference type="Pfam" id="PF00198">
    <property type="entry name" value="2-oxoacid_dh"/>
    <property type="match status" value="1"/>
</dbReference>
<dbReference type="PANTHER" id="PTHR43178:SF5">
    <property type="entry name" value="LIPOAMIDE ACYLTRANSFERASE COMPONENT OF BRANCHED-CHAIN ALPHA-KETO ACID DEHYDROGENASE COMPLEX, MITOCHONDRIAL"/>
    <property type="match status" value="1"/>
</dbReference>
<name>A0ABW9QWS5_9ACTN</name>
<evidence type="ECO:0000259" key="5">
    <source>
        <dbReference type="Pfam" id="PF00198"/>
    </source>
</evidence>
<proteinExistence type="predicted"/>
<dbReference type="InterPro" id="IPR001078">
    <property type="entry name" value="2-oxoacid_DH_actylTfrase"/>
</dbReference>
<gene>
    <name evidence="6" type="ORF">GHK86_16450</name>
</gene>
<dbReference type="PANTHER" id="PTHR43178">
    <property type="entry name" value="DIHYDROLIPOAMIDE ACETYLTRANSFERASE COMPONENT OF PYRUVATE DEHYDROGENASE COMPLEX"/>
    <property type="match status" value="1"/>
</dbReference>
<accession>A0ABW9QWS5</accession>
<feature type="region of interest" description="Disordered" evidence="4">
    <location>
        <begin position="1"/>
        <end position="30"/>
    </location>
</feature>
<keyword evidence="2" id="KW-0808">Transferase</keyword>
<evidence type="ECO:0000313" key="6">
    <source>
        <dbReference type="EMBL" id="MST34305.1"/>
    </source>
</evidence>
<reference evidence="6 7" key="1">
    <citation type="submission" date="2019-11" db="EMBL/GenBank/DDBJ databases">
        <title>Acidiferrimicrobium australis gen. nov., sp. nov., an acidophilic and obligately heterotrophic, member of the Actinobacteria that catalyses dissimilatory oxido- reduction of iron isolated from metal-rich acidic water in Chile.</title>
        <authorList>
            <person name="Gonzalez D."/>
            <person name="Huber K."/>
            <person name="Hedrich S."/>
            <person name="Rojas-Villalobos C."/>
            <person name="Quatrini R."/>
            <person name="Dinamarca M.A."/>
            <person name="Schwarz A."/>
            <person name="Canales C."/>
            <person name="Nancucheo I."/>
        </authorList>
    </citation>
    <scope>NUCLEOTIDE SEQUENCE [LARGE SCALE GENOMIC DNA]</scope>
    <source>
        <strain evidence="6 7">USS-CCA1</strain>
    </source>
</reference>
<evidence type="ECO:0000256" key="3">
    <source>
        <dbReference type="ARBA" id="ARBA00023315"/>
    </source>
</evidence>
<dbReference type="SUPFAM" id="SSF52777">
    <property type="entry name" value="CoA-dependent acyltransferases"/>
    <property type="match status" value="1"/>
</dbReference>
<sequence length="251" mass="25770">AGPAEAGAPAPAAAPAATAPAPAPAPAAGDRQASLRRAIGALMARSKREIPHFYLATTIDLGAVSSWLERTNAERPVPRRLVASALLLAAAARAVARAPELNGFFVDGGFRPGSGVHLGVAVSLRSGGVVAPAIHDADRLDPDQMMAALHDLVGRARAGTLRSSEMSDPTVTVTNLGDLGVDSVFGVIYPPQAALIGFGRVAERAVVRAGEVVAAPCVTASLAADHRVSDGHRAGRLLADIDRFLQRPEDL</sequence>
<evidence type="ECO:0000256" key="2">
    <source>
        <dbReference type="ARBA" id="ARBA00022679"/>
    </source>
</evidence>
<dbReference type="InterPro" id="IPR050743">
    <property type="entry name" value="2-oxoacid_DH_E2_comp"/>
</dbReference>
<evidence type="ECO:0000313" key="7">
    <source>
        <dbReference type="Proteomes" id="UP000437736"/>
    </source>
</evidence>
<dbReference type="EMBL" id="WJHE01000937">
    <property type="protein sequence ID" value="MST34305.1"/>
    <property type="molecule type" value="Genomic_DNA"/>
</dbReference>
<dbReference type="Proteomes" id="UP000437736">
    <property type="component" value="Unassembled WGS sequence"/>
</dbReference>
<feature type="compositionally biased region" description="Low complexity" evidence="4">
    <location>
        <begin position="1"/>
        <end position="20"/>
    </location>
</feature>
<keyword evidence="7" id="KW-1185">Reference proteome</keyword>
<dbReference type="Gene3D" id="3.30.559.10">
    <property type="entry name" value="Chloramphenicol acetyltransferase-like domain"/>
    <property type="match status" value="1"/>
</dbReference>
<dbReference type="InterPro" id="IPR023213">
    <property type="entry name" value="CAT-like_dom_sf"/>
</dbReference>